<proteinExistence type="predicted"/>
<dbReference type="EMBL" id="BAABXL010000001">
    <property type="protein sequence ID" value="GAA6269329.1"/>
    <property type="molecule type" value="Genomic_DNA"/>
</dbReference>
<reference evidence="1 2" key="1">
    <citation type="submission" date="2024-04" db="EMBL/GenBank/DDBJ databases">
        <title>Defined microbial consortia suppress multidrug-resistant proinflammatory Enterobacteriaceae via ecological control.</title>
        <authorList>
            <person name="Furuichi M."/>
            <person name="Kawaguchi T."/>
            <person name="Pust M."/>
            <person name="Yasuma K."/>
            <person name="Plichta D."/>
            <person name="Hasegawa N."/>
            <person name="Ohya T."/>
            <person name="Bhattarai S."/>
            <person name="Sasajima S."/>
            <person name="Aoto Y."/>
            <person name="Tuganbaev T."/>
            <person name="Yaginuma M."/>
            <person name="Ueda M."/>
            <person name="Okahashi N."/>
            <person name="Amafuji K."/>
            <person name="Kiridooshi Y."/>
            <person name="Sugita K."/>
            <person name="Strazar M."/>
            <person name="Skelly A."/>
            <person name="Suda W."/>
            <person name="Hattori M."/>
            <person name="Nakamoto N."/>
            <person name="Caballero S."/>
            <person name="Norman J."/>
            <person name="Olle B."/>
            <person name="Tanoue T."/>
            <person name="Arita M."/>
            <person name="Bucci V."/>
            <person name="Atarashi K."/>
            <person name="Xavier R."/>
            <person name="Honda K."/>
        </authorList>
    </citation>
    <scope>NUCLEOTIDE SEQUENCE [LARGE SCALE GENOMIC DNA]</scope>
    <source>
        <strain evidence="2">f13</strain>
    </source>
</reference>
<evidence type="ECO:0000313" key="2">
    <source>
        <dbReference type="Proteomes" id="UP001600894"/>
    </source>
</evidence>
<dbReference type="RefSeq" id="WP_390470069.1">
    <property type="nucleotide sequence ID" value="NZ_BAABXL010000001.1"/>
</dbReference>
<gene>
    <name evidence="1" type="ORF">F130042H8_23890</name>
</gene>
<name>A0ABQ0AZ88_9FIRM</name>
<organism evidence="1 2">
    <name type="scientific">Enterocloster alcoholdehydrogenati</name>
    <dbReference type="NCBI Taxonomy" id="2547410"/>
    <lineage>
        <taxon>Bacteria</taxon>
        <taxon>Bacillati</taxon>
        <taxon>Bacillota</taxon>
        <taxon>Clostridia</taxon>
        <taxon>Lachnospirales</taxon>
        <taxon>Lachnospiraceae</taxon>
        <taxon>Enterocloster</taxon>
    </lineage>
</organism>
<accession>A0ABQ0AZ88</accession>
<protein>
    <submittedName>
        <fullName evidence="1">Uncharacterized protein</fullName>
    </submittedName>
</protein>
<dbReference type="Proteomes" id="UP001600894">
    <property type="component" value="Unassembled WGS sequence"/>
</dbReference>
<dbReference type="Pfam" id="PF20648">
    <property type="entry name" value="DUF6809"/>
    <property type="match status" value="1"/>
</dbReference>
<dbReference type="InterPro" id="IPR049215">
    <property type="entry name" value="DUF6809"/>
</dbReference>
<sequence length="147" mass="16265">MTHFYETQMGHRFFNGQLPALIHALENIAEALSGPIPADKLPQMNDTDILQELYFGTYEPDLFKRSEKISSLDQQVIQEESSLLSLLDPITAELFETYQAAVSARNSAVAEQAYKAGFQLAVDLLLSGRLQPASGNRQTGGEHHVSD</sequence>
<comment type="caution">
    <text evidence="1">The sequence shown here is derived from an EMBL/GenBank/DDBJ whole genome shotgun (WGS) entry which is preliminary data.</text>
</comment>
<keyword evidence="2" id="KW-1185">Reference proteome</keyword>
<evidence type="ECO:0000313" key="1">
    <source>
        <dbReference type="EMBL" id="GAA6269329.1"/>
    </source>
</evidence>